<reference evidence="3" key="1">
    <citation type="submission" date="2022-11" db="UniProtKB">
        <authorList>
            <consortium name="WormBaseParasite"/>
        </authorList>
    </citation>
    <scope>IDENTIFICATION</scope>
</reference>
<name>A0A915KPK4_ROMCU</name>
<feature type="region of interest" description="Disordered" evidence="1">
    <location>
        <begin position="250"/>
        <end position="295"/>
    </location>
</feature>
<evidence type="ECO:0000313" key="3">
    <source>
        <dbReference type="WBParaSite" id="nRc.2.0.1.t39658-RA"/>
    </source>
</evidence>
<feature type="compositionally biased region" description="Basic and acidic residues" evidence="1">
    <location>
        <begin position="116"/>
        <end position="130"/>
    </location>
</feature>
<dbReference type="Proteomes" id="UP000887565">
    <property type="component" value="Unplaced"/>
</dbReference>
<evidence type="ECO:0000313" key="2">
    <source>
        <dbReference type="Proteomes" id="UP000887565"/>
    </source>
</evidence>
<feature type="region of interest" description="Disordered" evidence="1">
    <location>
        <begin position="29"/>
        <end position="188"/>
    </location>
</feature>
<protein>
    <submittedName>
        <fullName evidence="3">Uncharacterized protein</fullName>
    </submittedName>
</protein>
<sequence>MDLATPSVISIENGKTDLLENGNIEKVARHEITKNDQNEVANDEKPDLSENTENHILDEEKRESHECEVEKSEQQSKKRPHEASENNKEVSDNYDQSRDERKRARRVSENEATSKCVEKSNEITQRRNSEEQIGASEEDDEHKDDGESSKKKRVRRNSDRTMTAAQNSESDEPRQLRKRQPQTPSNSKSELRLFHFVFTSVYVFYLSYKKGLLNGITGLIFVSFETIHKTETLAKAKVEKRDKRIAMVESISKNPKKNDSEMKSSKKKKTVGHRKQDAYDFDDDNTEEISSMPPLKHVHVDRGNFMEMKFTRAPTEEIETVLK</sequence>
<dbReference type="AlphaFoldDB" id="A0A915KPK4"/>
<accession>A0A915KPK4</accession>
<dbReference type="WBParaSite" id="nRc.2.0.1.t39658-RA">
    <property type="protein sequence ID" value="nRc.2.0.1.t39658-RA"/>
    <property type="gene ID" value="nRc.2.0.1.g39658"/>
</dbReference>
<feature type="compositionally biased region" description="Basic and acidic residues" evidence="1">
    <location>
        <begin position="29"/>
        <end position="109"/>
    </location>
</feature>
<keyword evidence="2" id="KW-1185">Reference proteome</keyword>
<evidence type="ECO:0000256" key="1">
    <source>
        <dbReference type="SAM" id="MobiDB-lite"/>
    </source>
</evidence>
<proteinExistence type="predicted"/>
<organism evidence="2 3">
    <name type="scientific">Romanomermis culicivorax</name>
    <name type="common">Nematode worm</name>
    <dbReference type="NCBI Taxonomy" id="13658"/>
    <lineage>
        <taxon>Eukaryota</taxon>
        <taxon>Metazoa</taxon>
        <taxon>Ecdysozoa</taxon>
        <taxon>Nematoda</taxon>
        <taxon>Enoplea</taxon>
        <taxon>Dorylaimia</taxon>
        <taxon>Mermithida</taxon>
        <taxon>Mermithoidea</taxon>
        <taxon>Mermithidae</taxon>
        <taxon>Romanomermis</taxon>
    </lineage>
</organism>